<organism evidence="1 2">
    <name type="scientific">Bifidobacterium longum subsp. longum</name>
    <dbReference type="NCBI Taxonomy" id="1679"/>
    <lineage>
        <taxon>Bacteria</taxon>
        <taxon>Bacillati</taxon>
        <taxon>Actinomycetota</taxon>
        <taxon>Actinomycetes</taxon>
        <taxon>Bifidobacteriales</taxon>
        <taxon>Bifidobacteriaceae</taxon>
        <taxon>Bifidobacterium</taxon>
    </lineage>
</organism>
<comment type="caution">
    <text evidence="1">The sequence shown here is derived from an EMBL/GenBank/DDBJ whole genome shotgun (WGS) entry which is preliminary data.</text>
</comment>
<protein>
    <recommendedName>
        <fullName evidence="3">Glycosyltransferase family 2 protein</fullName>
    </recommendedName>
</protein>
<sequence length="301" mass="34357">MLFADWLRVKKNKLRRAGTHVLRAMKRRHPRIIVSMTSYPARINTVHLAIRSLLAQKVLPDKIVLWLCKSDFPNRETDLPQTLRDVLWHDVEIRWANEDLKPHKKYFWALQEFPDDYVITTDDDLLYRNTMIGDLLAAHEAHPHAIAAVRTHLIMFNEDGSRTNYEDWIYEAPHYHPALVGVPSMRIFSTNGAGTLYPPHTMPPETFNAEEIKETCLTADDLWLKVMQVKAGIPVVAATDDQLLNYVPGTQGEEALCHQNTESGVNNIVLKSILEELQAKGVLADDFDKRVADPSLDALIH</sequence>
<dbReference type="RefSeq" id="WP_242668895.1">
    <property type="nucleotide sequence ID" value="NZ_SHRJ01000029.1"/>
</dbReference>
<dbReference type="CDD" id="cd00761">
    <property type="entry name" value="Glyco_tranf_GTA_type"/>
    <property type="match status" value="1"/>
</dbReference>
<accession>A0A4R0V670</accession>
<evidence type="ECO:0000313" key="2">
    <source>
        <dbReference type="Proteomes" id="UP000292478"/>
    </source>
</evidence>
<dbReference type="InterPro" id="IPR029044">
    <property type="entry name" value="Nucleotide-diphossugar_trans"/>
</dbReference>
<evidence type="ECO:0000313" key="1">
    <source>
        <dbReference type="EMBL" id="TCF56255.1"/>
    </source>
</evidence>
<gene>
    <name evidence="1" type="ORF">MCC10113_1918</name>
</gene>
<dbReference type="Gene3D" id="3.90.550.10">
    <property type="entry name" value="Spore Coat Polysaccharide Biosynthesis Protein SpsA, Chain A"/>
    <property type="match status" value="1"/>
</dbReference>
<dbReference type="AlphaFoldDB" id="A0A4R0V670"/>
<evidence type="ECO:0008006" key="3">
    <source>
        <dbReference type="Google" id="ProtNLM"/>
    </source>
</evidence>
<dbReference type="SUPFAM" id="SSF53448">
    <property type="entry name" value="Nucleotide-diphospho-sugar transferases"/>
    <property type="match status" value="1"/>
</dbReference>
<dbReference type="EMBL" id="SHTC01000028">
    <property type="protein sequence ID" value="TCF56255.1"/>
    <property type="molecule type" value="Genomic_DNA"/>
</dbReference>
<proteinExistence type="predicted"/>
<reference evidence="1 2" key="1">
    <citation type="journal article" date="2018" name="Sci. Rep.">
        <title>Genomic diversity and distribution of Bifidobacterium longum subsp. longum across the human lifespan.</title>
        <authorList>
            <person name="Odamaki T."/>
            <person name="Bottacini F."/>
            <person name="Kato K."/>
            <person name="Mitsuyama E."/>
            <person name="Yoshida K."/>
            <person name="Horigome A."/>
            <person name="Xiao J.Z."/>
            <person name="van Sinderen D."/>
        </authorList>
    </citation>
    <scope>NUCLEOTIDE SEQUENCE [LARGE SCALE GENOMIC DNA]</scope>
    <source>
        <strain evidence="1 2">MCC10113</strain>
    </source>
</reference>
<dbReference type="Proteomes" id="UP000292478">
    <property type="component" value="Unassembled WGS sequence"/>
</dbReference>
<name>A0A4R0V670_BIFLL</name>